<dbReference type="STRING" id="765257.A0A0C9ZXZ5"/>
<protein>
    <recommendedName>
        <fullName evidence="15">DUF221-domain-containing protein</fullName>
    </recommendedName>
</protein>
<feature type="transmembrane region" description="Helical" evidence="9">
    <location>
        <begin position="662"/>
        <end position="682"/>
    </location>
</feature>
<keyword evidence="5 9" id="KW-1133">Transmembrane helix</keyword>
<keyword evidence="6 9" id="KW-0472">Membrane</keyword>
<reference evidence="13 14" key="1">
    <citation type="submission" date="2014-04" db="EMBL/GenBank/DDBJ databases">
        <authorList>
            <consortium name="DOE Joint Genome Institute"/>
            <person name="Kuo A."/>
            <person name="Kohler A."/>
            <person name="Costa M.D."/>
            <person name="Nagy L.G."/>
            <person name="Floudas D."/>
            <person name="Copeland A."/>
            <person name="Barry K.W."/>
            <person name="Cichocki N."/>
            <person name="Veneault-Fourrey C."/>
            <person name="LaButti K."/>
            <person name="Lindquist E.A."/>
            <person name="Lipzen A."/>
            <person name="Lundell T."/>
            <person name="Morin E."/>
            <person name="Murat C."/>
            <person name="Sun H."/>
            <person name="Tunlid A."/>
            <person name="Henrissat B."/>
            <person name="Grigoriev I.V."/>
            <person name="Hibbett D.S."/>
            <person name="Martin F."/>
            <person name="Nordberg H.P."/>
            <person name="Cantor M.N."/>
            <person name="Hua S.X."/>
        </authorList>
    </citation>
    <scope>NUCLEOTIDE SEQUENCE [LARGE SCALE GENOMIC DNA]</scope>
    <source>
        <strain evidence="13 14">441</strain>
    </source>
</reference>
<dbReference type="GO" id="GO:0005227">
    <property type="term" value="F:calcium-activated cation channel activity"/>
    <property type="evidence" value="ECO:0007669"/>
    <property type="project" value="InterPro"/>
</dbReference>
<evidence type="ECO:0000259" key="10">
    <source>
        <dbReference type="Pfam" id="PF02714"/>
    </source>
</evidence>
<dbReference type="EMBL" id="KN833715">
    <property type="protein sequence ID" value="KIK24523.1"/>
    <property type="molecule type" value="Genomic_DNA"/>
</dbReference>
<keyword evidence="14" id="KW-1185">Reference proteome</keyword>
<feature type="compositionally biased region" description="Basic residues" evidence="8">
    <location>
        <begin position="1183"/>
        <end position="1198"/>
    </location>
</feature>
<evidence type="ECO:0000256" key="5">
    <source>
        <dbReference type="ARBA" id="ARBA00022989"/>
    </source>
</evidence>
<comment type="subcellular location">
    <subcellularLocation>
        <location evidence="1">Membrane</location>
        <topology evidence="1">Multi-pass membrane protein</topology>
    </subcellularLocation>
</comment>
<feature type="transmembrane region" description="Helical" evidence="9">
    <location>
        <begin position="820"/>
        <end position="839"/>
    </location>
</feature>
<comment type="similarity">
    <text evidence="2">Belongs to the CSC1 (TC 1.A.17) family.</text>
</comment>
<dbReference type="InterPro" id="IPR003864">
    <property type="entry name" value="CSC1/OSCA1-like_7TM"/>
</dbReference>
<feature type="compositionally biased region" description="Polar residues" evidence="8">
    <location>
        <begin position="1032"/>
        <end position="1048"/>
    </location>
</feature>
<dbReference type="PANTHER" id="PTHR13018">
    <property type="entry name" value="PROBABLE MEMBRANE PROTEIN DUF221-RELATED"/>
    <property type="match status" value="1"/>
</dbReference>
<feature type="region of interest" description="Disordered" evidence="8">
    <location>
        <begin position="1174"/>
        <end position="1252"/>
    </location>
</feature>
<feature type="transmembrane region" description="Helical" evidence="9">
    <location>
        <begin position="845"/>
        <end position="864"/>
    </location>
</feature>
<feature type="domain" description="CSC1/OSCA1-like N-terminal transmembrane" evidence="11">
    <location>
        <begin position="58"/>
        <end position="182"/>
    </location>
</feature>
<feature type="region of interest" description="Disordered" evidence="8">
    <location>
        <begin position="1101"/>
        <end position="1141"/>
    </location>
</feature>
<evidence type="ECO:0000313" key="14">
    <source>
        <dbReference type="Proteomes" id="UP000054018"/>
    </source>
</evidence>
<keyword evidence="7" id="KW-0175">Coiled coil</keyword>
<feature type="transmembrane region" description="Helical" evidence="9">
    <location>
        <begin position="105"/>
        <end position="129"/>
    </location>
</feature>
<evidence type="ECO:0000256" key="3">
    <source>
        <dbReference type="ARBA" id="ARBA00022448"/>
    </source>
</evidence>
<feature type="transmembrane region" description="Helical" evidence="9">
    <location>
        <begin position="703"/>
        <end position="726"/>
    </location>
</feature>
<dbReference type="Pfam" id="PF14703">
    <property type="entry name" value="PHM7_cyt"/>
    <property type="match status" value="1"/>
</dbReference>
<feature type="transmembrane region" description="Helical" evidence="9">
    <location>
        <begin position="609"/>
        <end position="642"/>
    </location>
</feature>
<evidence type="ECO:0000259" key="11">
    <source>
        <dbReference type="Pfam" id="PF13967"/>
    </source>
</evidence>
<feature type="coiled-coil region" evidence="7">
    <location>
        <begin position="1289"/>
        <end position="1316"/>
    </location>
</feature>
<gene>
    <name evidence="13" type="ORF">PISMIDRAFT_401812</name>
</gene>
<dbReference type="Proteomes" id="UP000054018">
    <property type="component" value="Unassembled WGS sequence"/>
</dbReference>
<evidence type="ECO:0000259" key="12">
    <source>
        <dbReference type="Pfam" id="PF14703"/>
    </source>
</evidence>
<feature type="region of interest" description="Disordered" evidence="8">
    <location>
        <begin position="304"/>
        <end position="328"/>
    </location>
</feature>
<dbReference type="InterPro" id="IPR032880">
    <property type="entry name" value="CSC1/OSCA1-like_N"/>
</dbReference>
<dbReference type="HOGENOM" id="CLU_002081_0_0_1"/>
<evidence type="ECO:0000256" key="1">
    <source>
        <dbReference type="ARBA" id="ARBA00004141"/>
    </source>
</evidence>
<sequence>MSDIETRSFSQDYSGLIDQSIIAAGLAVICVASHEVLKRRRRGTHPPDGLGSVESWQFGYLYQGRSWARNPSPPLSQGLPLSWVKEAVKLSQTRLNELRGVDAALYVRFLQGCLYFTLLHTLTTVPILLPIDIHFSSNDVGTYSMTRASMASLVLTPDGLELLWIQVCLLFWLTITWMATLIYICNGAFEFRAAKIEEAARAAESDAAAERDAQYHPHPHPQLPFQDIPSLPEGSKRGLRLRTVMVSNLPVELRSEQRLKEYFEHYMSRPVDLPSVGITSSTQPGFVDKVLAFSFNRARRIPKRIQLPQVGPGSREAQQGSDEAQGDIGSARDIPIIERVVVARNMTELASLLERREGILCALEEAHVKLARRALVAVVCEMERRRLTNYDRTDNAVVHDGLGAEQADIERQIPVDNNAENMDLLVRTLSPFVVQFGVTEPSTRRVVKKSRNIFCFRRKARARGTDSDLAAASGVSNESHTPDAHYNTVWDALLSLPRSVLDPYQPLIHLSVLFRGKTVPAIDYYTAKLKLLTMLITRDRAKAVDEYDPVSTAFVTFKDPKDPRRACRYLAVHPDNPLACLVTMAPQYEDIDWRRVMKATFRGELVKDWVVSLGVWAFTIFWLFPVSLFVGLASIQSIASFWPSLYNYLSDHPWQQDVIQSFLPTILVSLLTILVPLILLLIAKKAYTITTLSLIHDTIMIRYYKFLIVNVLVFFCVGVAVLQSFLTSFHDFSESNILQTLADSFPSAGPFYVGWCEHLSSSLRLCLPLLTSSTVIFTTAIHSSLELVLFGLPLFAYFSTRRQITPRKRADGIRPRTFNYYYWLPNHLLIIHVCLLFAILNPLVVPFGLIYFAVEMAIVKNQFLHVYAKNYECNGQILLIRIVRYSLDGLMFSQFVFLAYMAVLKKTVYLALAAVLFIITVAVKIIMTRMCRSRFERDNIMEATAVCGIGGANGSDQPIEPSGGKEDEDNTTSRTSRFRTWRLPQWINFSYAIGPRFKRPLESRPPIPFRNRQRSFSRLDSINESNQEEQLDNTPRQSSGTSGSTSLVQKHPPHPTWDDEPRHDIPYDNPYYSRPIASALWLPRNPCGVLDLDDTIDLHRSLTSEPGAGDLGLNQSSSPSGAPVTPIYESPARSPDVEHGSILLVPPKQYSGEEEIDLPEGIRNRVLAMDRREEIESTDGRRPSHFRQRNSSHSRSRKSSVQQAPRRHHTMEDQAVATTPISEWRDGLSRPRAMSYSQTHQHVSRFPDPALRPDSHAQAELIHATTSTVPQVSRTAVTENVTTGEAVLNEAIAEEKMAAERRLKQEEADAAQHRRRLVPTWLASWFYARVITR</sequence>
<organism evidence="13 14">
    <name type="scientific">Pisolithus microcarpus 441</name>
    <dbReference type="NCBI Taxonomy" id="765257"/>
    <lineage>
        <taxon>Eukaryota</taxon>
        <taxon>Fungi</taxon>
        <taxon>Dikarya</taxon>
        <taxon>Basidiomycota</taxon>
        <taxon>Agaricomycotina</taxon>
        <taxon>Agaricomycetes</taxon>
        <taxon>Agaricomycetidae</taxon>
        <taxon>Boletales</taxon>
        <taxon>Sclerodermatineae</taxon>
        <taxon>Pisolithaceae</taxon>
        <taxon>Pisolithus</taxon>
    </lineage>
</organism>
<dbReference type="OrthoDB" id="1689567at2759"/>
<keyword evidence="4 9" id="KW-0812">Transmembrane</keyword>
<evidence type="ECO:0000256" key="8">
    <source>
        <dbReference type="SAM" id="MobiDB-lite"/>
    </source>
</evidence>
<feature type="transmembrane region" description="Helical" evidence="9">
    <location>
        <begin position="909"/>
        <end position="927"/>
    </location>
</feature>
<name>A0A0C9ZXZ5_9AGAM</name>
<feature type="region of interest" description="Disordered" evidence="8">
    <location>
        <begin position="1002"/>
        <end position="1063"/>
    </location>
</feature>
<evidence type="ECO:0008006" key="15">
    <source>
        <dbReference type="Google" id="ProtNLM"/>
    </source>
</evidence>
<dbReference type="GO" id="GO:0005886">
    <property type="term" value="C:plasma membrane"/>
    <property type="evidence" value="ECO:0007669"/>
    <property type="project" value="TreeGrafter"/>
</dbReference>
<accession>A0A0C9ZXZ5</accession>
<evidence type="ECO:0000256" key="2">
    <source>
        <dbReference type="ARBA" id="ARBA00007779"/>
    </source>
</evidence>
<evidence type="ECO:0000313" key="13">
    <source>
        <dbReference type="EMBL" id="KIK24523.1"/>
    </source>
</evidence>
<feature type="domain" description="CSC1/OSCA1-like 7TM region" evidence="10">
    <location>
        <begin position="608"/>
        <end position="899"/>
    </location>
</feature>
<reference evidence="14" key="2">
    <citation type="submission" date="2015-01" db="EMBL/GenBank/DDBJ databases">
        <title>Evolutionary Origins and Diversification of the Mycorrhizal Mutualists.</title>
        <authorList>
            <consortium name="DOE Joint Genome Institute"/>
            <consortium name="Mycorrhizal Genomics Consortium"/>
            <person name="Kohler A."/>
            <person name="Kuo A."/>
            <person name="Nagy L.G."/>
            <person name="Floudas D."/>
            <person name="Copeland A."/>
            <person name="Barry K.W."/>
            <person name="Cichocki N."/>
            <person name="Veneault-Fourrey C."/>
            <person name="LaButti K."/>
            <person name="Lindquist E.A."/>
            <person name="Lipzen A."/>
            <person name="Lundell T."/>
            <person name="Morin E."/>
            <person name="Murat C."/>
            <person name="Riley R."/>
            <person name="Ohm R."/>
            <person name="Sun H."/>
            <person name="Tunlid A."/>
            <person name="Henrissat B."/>
            <person name="Grigoriev I.V."/>
            <person name="Hibbett D.S."/>
            <person name="Martin F."/>
        </authorList>
    </citation>
    <scope>NUCLEOTIDE SEQUENCE [LARGE SCALE GENOMIC DNA]</scope>
    <source>
        <strain evidence="14">441</strain>
    </source>
</reference>
<feature type="region of interest" description="Disordered" evidence="8">
    <location>
        <begin position="952"/>
        <end position="975"/>
    </location>
</feature>
<keyword evidence="3" id="KW-0813">Transport</keyword>
<dbReference type="PANTHER" id="PTHR13018:SF139">
    <property type="entry name" value="PHOSPHATE METABOLISM PROTEIN 7"/>
    <property type="match status" value="1"/>
</dbReference>
<evidence type="ECO:0000256" key="6">
    <source>
        <dbReference type="ARBA" id="ARBA00023136"/>
    </source>
</evidence>
<dbReference type="InterPro" id="IPR027815">
    <property type="entry name" value="CSC1/OSCA1-like_cyt"/>
</dbReference>
<feature type="transmembrane region" description="Helical" evidence="9">
    <location>
        <begin position="20"/>
        <end position="37"/>
    </location>
</feature>
<proteinExistence type="inferred from homology"/>
<evidence type="ECO:0000256" key="9">
    <source>
        <dbReference type="SAM" id="Phobius"/>
    </source>
</evidence>
<evidence type="ECO:0000256" key="4">
    <source>
        <dbReference type="ARBA" id="ARBA00022692"/>
    </source>
</evidence>
<feature type="transmembrane region" description="Helical" evidence="9">
    <location>
        <begin position="163"/>
        <end position="185"/>
    </location>
</feature>
<evidence type="ECO:0000256" key="7">
    <source>
        <dbReference type="SAM" id="Coils"/>
    </source>
</evidence>
<dbReference type="Pfam" id="PF02714">
    <property type="entry name" value="RSN1_7TM"/>
    <property type="match status" value="1"/>
</dbReference>
<feature type="transmembrane region" description="Helical" evidence="9">
    <location>
        <begin position="885"/>
        <end position="903"/>
    </location>
</feature>
<feature type="domain" description="CSC1/OSCA1-like cytosolic" evidence="12">
    <location>
        <begin position="336"/>
        <end position="594"/>
    </location>
</feature>
<feature type="region of interest" description="Disordered" evidence="8">
    <location>
        <begin position="207"/>
        <end position="228"/>
    </location>
</feature>
<dbReference type="Pfam" id="PF13967">
    <property type="entry name" value="RSN1_TM"/>
    <property type="match status" value="1"/>
</dbReference>
<feature type="compositionally biased region" description="Polar residues" evidence="8">
    <location>
        <begin position="1014"/>
        <end position="1025"/>
    </location>
</feature>
<dbReference type="InterPro" id="IPR045122">
    <property type="entry name" value="Csc1-like"/>
</dbReference>
<feature type="transmembrane region" description="Helical" evidence="9">
    <location>
        <begin position="775"/>
        <end position="799"/>
    </location>
</feature>